<proteinExistence type="predicted"/>
<dbReference type="Proteomes" id="UP001595733">
    <property type="component" value="Unassembled WGS sequence"/>
</dbReference>
<keyword evidence="1" id="KW-0472">Membrane</keyword>
<sequence length="148" mass="16393">MFEYFLVFLGAAIPWLEMGLVIPLGIIGGLNPITVTIVAIIGNLLTVLLLIIGFEKFQQWLAKRREGKEQMPSKRSIRAKELWRKYGLPGMLMLGPILIGTHVAAFIALVLGGSKQRTTVWSVVSIVAWAIFFAVVTALGFDFFVRST</sequence>
<accession>A0ABV8UTQ8</accession>
<feature type="transmembrane region" description="Helical" evidence="1">
    <location>
        <begin position="33"/>
        <end position="54"/>
    </location>
</feature>
<keyword evidence="1" id="KW-0812">Transmembrane</keyword>
<comment type="caution">
    <text evidence="2">The sequence shown here is derived from an EMBL/GenBank/DDBJ whole genome shotgun (WGS) entry which is preliminary data.</text>
</comment>
<dbReference type="Pfam" id="PF06695">
    <property type="entry name" value="Sm_multidrug_ex"/>
    <property type="match status" value="1"/>
</dbReference>
<evidence type="ECO:0000313" key="2">
    <source>
        <dbReference type="EMBL" id="MFC4354711.1"/>
    </source>
</evidence>
<feature type="transmembrane region" description="Helical" evidence="1">
    <location>
        <begin position="5"/>
        <end position="27"/>
    </location>
</feature>
<protein>
    <submittedName>
        <fullName evidence="2">Small multi-drug export protein</fullName>
    </submittedName>
</protein>
<reference evidence="3" key="1">
    <citation type="journal article" date="2019" name="Int. J. Syst. Evol. Microbiol.">
        <title>The Global Catalogue of Microorganisms (GCM) 10K type strain sequencing project: providing services to taxonomists for standard genome sequencing and annotation.</title>
        <authorList>
            <consortium name="The Broad Institute Genomics Platform"/>
            <consortium name="The Broad Institute Genome Sequencing Center for Infectious Disease"/>
            <person name="Wu L."/>
            <person name="Ma J."/>
        </authorList>
    </citation>
    <scope>NUCLEOTIDE SEQUENCE [LARGE SCALE GENOMIC DNA]</scope>
    <source>
        <strain evidence="3">CCUG 50353</strain>
    </source>
</reference>
<dbReference type="RefSeq" id="WP_378140993.1">
    <property type="nucleotide sequence ID" value="NZ_JBHSEF010000016.1"/>
</dbReference>
<keyword evidence="3" id="KW-1185">Reference proteome</keyword>
<organism evidence="2 3">
    <name type="scientific">Chryseomicrobium palamuruense</name>
    <dbReference type="NCBI Taxonomy" id="682973"/>
    <lineage>
        <taxon>Bacteria</taxon>
        <taxon>Bacillati</taxon>
        <taxon>Bacillota</taxon>
        <taxon>Bacilli</taxon>
        <taxon>Bacillales</taxon>
        <taxon>Caryophanaceae</taxon>
        <taxon>Chryseomicrobium</taxon>
    </lineage>
</organism>
<gene>
    <name evidence="2" type="ORF">ACFO0S_06510</name>
</gene>
<evidence type="ECO:0000256" key="1">
    <source>
        <dbReference type="SAM" id="Phobius"/>
    </source>
</evidence>
<feature type="transmembrane region" description="Helical" evidence="1">
    <location>
        <begin position="86"/>
        <end position="111"/>
    </location>
</feature>
<feature type="transmembrane region" description="Helical" evidence="1">
    <location>
        <begin position="123"/>
        <end position="145"/>
    </location>
</feature>
<evidence type="ECO:0000313" key="3">
    <source>
        <dbReference type="Proteomes" id="UP001595733"/>
    </source>
</evidence>
<keyword evidence="1" id="KW-1133">Transmembrane helix</keyword>
<dbReference type="InterPro" id="IPR009577">
    <property type="entry name" value="Sm_multidrug_ex"/>
</dbReference>
<dbReference type="EMBL" id="JBHSEF010000016">
    <property type="protein sequence ID" value="MFC4354711.1"/>
    <property type="molecule type" value="Genomic_DNA"/>
</dbReference>
<name>A0ABV8UTQ8_9BACL</name>